<dbReference type="GO" id="GO:0046464">
    <property type="term" value="P:acylglycerol catabolic process"/>
    <property type="evidence" value="ECO:0007669"/>
    <property type="project" value="TreeGrafter"/>
</dbReference>
<name>A0A6A6ELI0_9PEZI</name>
<dbReference type="InterPro" id="IPR029058">
    <property type="entry name" value="AB_hydrolase_fold"/>
</dbReference>
<dbReference type="PANTHER" id="PTHR43798">
    <property type="entry name" value="MONOACYLGLYCEROL LIPASE"/>
    <property type="match status" value="1"/>
</dbReference>
<protein>
    <submittedName>
        <fullName evidence="1">Alpha/beta-hydrolase</fullName>
    </submittedName>
</protein>
<dbReference type="GO" id="GO:0016020">
    <property type="term" value="C:membrane"/>
    <property type="evidence" value="ECO:0007669"/>
    <property type="project" value="TreeGrafter"/>
</dbReference>
<evidence type="ECO:0000313" key="2">
    <source>
        <dbReference type="Proteomes" id="UP000800200"/>
    </source>
</evidence>
<proteinExistence type="predicted"/>
<keyword evidence="2" id="KW-1185">Reference proteome</keyword>
<dbReference type="Gene3D" id="3.40.50.1820">
    <property type="entry name" value="alpha/beta hydrolase"/>
    <property type="match status" value="1"/>
</dbReference>
<dbReference type="GO" id="GO:0047372">
    <property type="term" value="F:monoacylglycerol lipase activity"/>
    <property type="evidence" value="ECO:0007669"/>
    <property type="project" value="TreeGrafter"/>
</dbReference>
<dbReference type="Proteomes" id="UP000800200">
    <property type="component" value="Unassembled WGS sequence"/>
</dbReference>
<dbReference type="SUPFAM" id="SSF53474">
    <property type="entry name" value="alpha/beta-Hydrolases"/>
    <property type="match status" value="1"/>
</dbReference>
<dbReference type="AlphaFoldDB" id="A0A6A6ELI0"/>
<evidence type="ECO:0000313" key="1">
    <source>
        <dbReference type="EMBL" id="KAF2193027.1"/>
    </source>
</evidence>
<dbReference type="InterPro" id="IPR050266">
    <property type="entry name" value="AB_hydrolase_sf"/>
</dbReference>
<accession>A0A6A6ELI0</accession>
<organism evidence="1 2">
    <name type="scientific">Zopfia rhizophila CBS 207.26</name>
    <dbReference type="NCBI Taxonomy" id="1314779"/>
    <lineage>
        <taxon>Eukaryota</taxon>
        <taxon>Fungi</taxon>
        <taxon>Dikarya</taxon>
        <taxon>Ascomycota</taxon>
        <taxon>Pezizomycotina</taxon>
        <taxon>Dothideomycetes</taxon>
        <taxon>Dothideomycetes incertae sedis</taxon>
        <taxon>Zopfiaceae</taxon>
        <taxon>Zopfia</taxon>
    </lineage>
</organism>
<sequence length="287" mass="31188">MSTQQTAKTQYVAISDGVKLAYRRLGTGSGTPLVLLIHFRGTMDKWDPVLINGLAASRPIITVDYAGVGLSTGEVAMTIRQCADDVIRFLNIGGLVAQLIALNADPKALKVRKLILAGTGTSAGHGVANNPNTDMPEVGGRKEPDLSVFQVLFFPQNREGKAASETWWARIHERTPQACDEDVSQWLSWGFADQEKGLLAQSAQLTAFANPETSKGLDSAYGRLGEPKMPVLMANGKDDYMIPTSNSVLLQQKVPKGQLIIYPNSGHGFLFQYATLFAKHVLLFLEE</sequence>
<dbReference type="EMBL" id="ML994614">
    <property type="protein sequence ID" value="KAF2193027.1"/>
    <property type="molecule type" value="Genomic_DNA"/>
</dbReference>
<reference evidence="1" key="1">
    <citation type="journal article" date="2020" name="Stud. Mycol.">
        <title>101 Dothideomycetes genomes: a test case for predicting lifestyles and emergence of pathogens.</title>
        <authorList>
            <person name="Haridas S."/>
            <person name="Albert R."/>
            <person name="Binder M."/>
            <person name="Bloem J."/>
            <person name="Labutti K."/>
            <person name="Salamov A."/>
            <person name="Andreopoulos B."/>
            <person name="Baker S."/>
            <person name="Barry K."/>
            <person name="Bills G."/>
            <person name="Bluhm B."/>
            <person name="Cannon C."/>
            <person name="Castanera R."/>
            <person name="Culley D."/>
            <person name="Daum C."/>
            <person name="Ezra D."/>
            <person name="Gonzalez J."/>
            <person name="Henrissat B."/>
            <person name="Kuo A."/>
            <person name="Liang C."/>
            <person name="Lipzen A."/>
            <person name="Lutzoni F."/>
            <person name="Magnuson J."/>
            <person name="Mondo S."/>
            <person name="Nolan M."/>
            <person name="Ohm R."/>
            <person name="Pangilinan J."/>
            <person name="Park H.-J."/>
            <person name="Ramirez L."/>
            <person name="Alfaro M."/>
            <person name="Sun H."/>
            <person name="Tritt A."/>
            <person name="Yoshinaga Y."/>
            <person name="Zwiers L.-H."/>
            <person name="Turgeon B."/>
            <person name="Goodwin S."/>
            <person name="Spatafora J."/>
            <person name="Crous P."/>
            <person name="Grigoriev I."/>
        </authorList>
    </citation>
    <scope>NUCLEOTIDE SEQUENCE</scope>
    <source>
        <strain evidence="1">CBS 207.26</strain>
    </source>
</reference>
<gene>
    <name evidence="1" type="ORF">K469DRAFT_795418</name>
</gene>
<dbReference type="OrthoDB" id="8119704at2759"/>
<dbReference type="PANTHER" id="PTHR43798:SF5">
    <property type="entry name" value="MONOACYLGLYCEROL LIPASE ABHD6"/>
    <property type="match status" value="1"/>
</dbReference>
<keyword evidence="1" id="KW-0378">Hydrolase</keyword>